<feature type="region of interest" description="Disordered" evidence="1">
    <location>
        <begin position="43"/>
        <end position="69"/>
    </location>
</feature>
<sequence length="69" mass="8244">MTEKLHLSPGDEFPEDLSKVADKELQVLDSQVQRQLDYEYVAEGEPNPETEFRHYDLDEEFQERDKRDD</sequence>
<organism evidence="2 3">
    <name type="scientific">Arthrobacter oryzae</name>
    <dbReference type="NCBI Taxonomy" id="409290"/>
    <lineage>
        <taxon>Bacteria</taxon>
        <taxon>Bacillati</taxon>
        <taxon>Actinomycetota</taxon>
        <taxon>Actinomycetes</taxon>
        <taxon>Micrococcales</taxon>
        <taxon>Micrococcaceae</taxon>
        <taxon>Arthrobacter</taxon>
    </lineage>
</organism>
<evidence type="ECO:0000313" key="2">
    <source>
        <dbReference type="EMBL" id="RKR12786.1"/>
    </source>
</evidence>
<gene>
    <name evidence="2" type="ORF">C8D78_3693</name>
</gene>
<dbReference type="EMBL" id="RBIR01000011">
    <property type="protein sequence ID" value="RKR12786.1"/>
    <property type="molecule type" value="Genomic_DNA"/>
</dbReference>
<protein>
    <submittedName>
        <fullName evidence="2">Uncharacterized protein</fullName>
    </submittedName>
</protein>
<dbReference type="RefSeq" id="WP_120955279.1">
    <property type="nucleotide sequence ID" value="NZ_RBIR01000011.1"/>
</dbReference>
<name>A0A495E7L5_9MICC</name>
<dbReference type="AlphaFoldDB" id="A0A495E7L5"/>
<reference evidence="2 3" key="1">
    <citation type="submission" date="2018-10" db="EMBL/GenBank/DDBJ databases">
        <title>Genomic Encyclopedia of Type Strains, Phase IV (KMG-IV): sequencing the most valuable type-strain genomes for metagenomic binning, comparative biology and taxonomic classification.</title>
        <authorList>
            <person name="Goeker M."/>
        </authorList>
    </citation>
    <scope>NUCLEOTIDE SEQUENCE [LARGE SCALE GENOMIC DNA]</scope>
    <source>
        <strain evidence="2 3">DSM 25586</strain>
    </source>
</reference>
<accession>A0A495E7L5</accession>
<evidence type="ECO:0000313" key="3">
    <source>
        <dbReference type="Proteomes" id="UP000276055"/>
    </source>
</evidence>
<dbReference type="Proteomes" id="UP000276055">
    <property type="component" value="Unassembled WGS sequence"/>
</dbReference>
<evidence type="ECO:0000256" key="1">
    <source>
        <dbReference type="SAM" id="MobiDB-lite"/>
    </source>
</evidence>
<comment type="caution">
    <text evidence="2">The sequence shown here is derived from an EMBL/GenBank/DDBJ whole genome shotgun (WGS) entry which is preliminary data.</text>
</comment>
<dbReference type="OrthoDB" id="4950503at2"/>
<proteinExistence type="predicted"/>